<evidence type="ECO:0000313" key="9">
    <source>
        <dbReference type="EMBL" id="MEL1263465.1"/>
    </source>
</evidence>
<reference evidence="9 10" key="1">
    <citation type="submission" date="2024-04" db="EMBL/GenBank/DDBJ databases">
        <title>Draft genome sequence of Pseudoxanthomonas putridarboris WD12.</title>
        <authorList>
            <person name="Oh J."/>
        </authorList>
    </citation>
    <scope>NUCLEOTIDE SEQUENCE [LARGE SCALE GENOMIC DNA]</scope>
    <source>
        <strain evidence="9 10">WD12</strain>
    </source>
</reference>
<keyword evidence="4 7" id="KW-0812">Transmembrane</keyword>
<dbReference type="PANTHER" id="PTHR30558">
    <property type="entry name" value="EXBD MEMBRANE COMPONENT OF PMF-DRIVEN MACROMOLECULE IMPORT SYSTEM"/>
    <property type="match status" value="1"/>
</dbReference>
<comment type="similarity">
    <text evidence="2 7">Belongs to the ExbD/TolR family.</text>
</comment>
<dbReference type="EMBL" id="JBBWWT010000001">
    <property type="protein sequence ID" value="MEL1263465.1"/>
    <property type="molecule type" value="Genomic_DNA"/>
</dbReference>
<sequence>MAFSDPAPRAALAEINITPLVDVMLVLLVIFMVTAPLLSRPINLILPQPRPIDQRRVDPPPQLLLQVDVDGGYRLDDRPMTLGQLRTQLEEAHVSDPKTVLQVQSASGAEYQQMVTALAVAEASGFDQISLRQ</sequence>
<evidence type="ECO:0000256" key="2">
    <source>
        <dbReference type="ARBA" id="ARBA00005811"/>
    </source>
</evidence>
<keyword evidence="7" id="KW-0653">Protein transport</keyword>
<name>A0ABU9IXJ5_9GAMM</name>
<protein>
    <submittedName>
        <fullName evidence="9">Biopolymer transporter ExbD</fullName>
    </submittedName>
</protein>
<dbReference type="Proteomes" id="UP001459204">
    <property type="component" value="Unassembled WGS sequence"/>
</dbReference>
<evidence type="ECO:0000256" key="4">
    <source>
        <dbReference type="ARBA" id="ARBA00022692"/>
    </source>
</evidence>
<dbReference type="RefSeq" id="WP_341724639.1">
    <property type="nucleotide sequence ID" value="NZ_JBBWWT010000001.1"/>
</dbReference>
<proteinExistence type="inferred from homology"/>
<dbReference type="Pfam" id="PF02472">
    <property type="entry name" value="ExbD"/>
    <property type="match status" value="1"/>
</dbReference>
<evidence type="ECO:0000313" key="10">
    <source>
        <dbReference type="Proteomes" id="UP001459204"/>
    </source>
</evidence>
<evidence type="ECO:0000256" key="6">
    <source>
        <dbReference type="ARBA" id="ARBA00023136"/>
    </source>
</evidence>
<evidence type="ECO:0000256" key="1">
    <source>
        <dbReference type="ARBA" id="ARBA00004162"/>
    </source>
</evidence>
<evidence type="ECO:0000256" key="3">
    <source>
        <dbReference type="ARBA" id="ARBA00022475"/>
    </source>
</evidence>
<accession>A0ABU9IXJ5</accession>
<keyword evidence="7" id="KW-0813">Transport</keyword>
<evidence type="ECO:0000256" key="8">
    <source>
        <dbReference type="SAM" id="Phobius"/>
    </source>
</evidence>
<keyword evidence="6 8" id="KW-0472">Membrane</keyword>
<keyword evidence="10" id="KW-1185">Reference proteome</keyword>
<feature type="transmembrane region" description="Helical" evidence="8">
    <location>
        <begin position="20"/>
        <end position="38"/>
    </location>
</feature>
<dbReference type="Gene3D" id="3.30.420.270">
    <property type="match status" value="1"/>
</dbReference>
<comment type="subcellular location">
    <subcellularLocation>
        <location evidence="1">Cell membrane</location>
        <topology evidence="1">Single-pass membrane protein</topology>
    </subcellularLocation>
    <subcellularLocation>
        <location evidence="7">Cell membrane</location>
        <topology evidence="7">Single-pass type II membrane protein</topology>
    </subcellularLocation>
</comment>
<dbReference type="PANTHER" id="PTHR30558:SF7">
    <property type="entry name" value="TOL-PAL SYSTEM PROTEIN TOLR"/>
    <property type="match status" value="1"/>
</dbReference>
<organism evidence="9 10">
    <name type="scientific">Pseudoxanthomonas putridarboris</name>
    <dbReference type="NCBI Taxonomy" id="752605"/>
    <lineage>
        <taxon>Bacteria</taxon>
        <taxon>Pseudomonadati</taxon>
        <taxon>Pseudomonadota</taxon>
        <taxon>Gammaproteobacteria</taxon>
        <taxon>Lysobacterales</taxon>
        <taxon>Lysobacteraceae</taxon>
        <taxon>Pseudoxanthomonas</taxon>
    </lineage>
</organism>
<comment type="caution">
    <text evidence="9">The sequence shown here is derived from an EMBL/GenBank/DDBJ whole genome shotgun (WGS) entry which is preliminary data.</text>
</comment>
<gene>
    <name evidence="9" type="ORF">AAD027_03640</name>
</gene>
<keyword evidence="5 8" id="KW-1133">Transmembrane helix</keyword>
<keyword evidence="3" id="KW-1003">Cell membrane</keyword>
<evidence type="ECO:0000256" key="7">
    <source>
        <dbReference type="RuleBase" id="RU003879"/>
    </source>
</evidence>
<dbReference type="InterPro" id="IPR003400">
    <property type="entry name" value="ExbD"/>
</dbReference>
<evidence type="ECO:0000256" key="5">
    <source>
        <dbReference type="ARBA" id="ARBA00022989"/>
    </source>
</evidence>